<feature type="transmembrane region" description="Helical" evidence="8">
    <location>
        <begin position="455"/>
        <end position="476"/>
    </location>
</feature>
<evidence type="ECO:0000313" key="11">
    <source>
        <dbReference type="Proteomes" id="UP001078443"/>
    </source>
</evidence>
<feature type="transmembrane region" description="Helical" evidence="8">
    <location>
        <begin position="353"/>
        <end position="374"/>
    </location>
</feature>
<accession>A0ABT4CV91</accession>
<feature type="transmembrane region" description="Helical" evidence="8">
    <location>
        <begin position="167"/>
        <end position="189"/>
    </location>
</feature>
<dbReference type="Gene3D" id="1.10.3720.10">
    <property type="entry name" value="MetI-like"/>
    <property type="match status" value="2"/>
</dbReference>
<gene>
    <name evidence="10" type="ORF">OW763_00795</name>
</gene>
<dbReference type="CDD" id="cd06261">
    <property type="entry name" value="TM_PBP2"/>
    <property type="match status" value="2"/>
</dbReference>
<comment type="caution">
    <text evidence="10">The sequence shown here is derived from an EMBL/GenBank/DDBJ whole genome shotgun (WGS) entry which is preliminary data.</text>
</comment>
<feature type="domain" description="ABC transmembrane type-1" evidence="9">
    <location>
        <begin position="312"/>
        <end position="518"/>
    </location>
</feature>
<keyword evidence="11" id="KW-1185">Reference proteome</keyword>
<evidence type="ECO:0000313" key="10">
    <source>
        <dbReference type="EMBL" id="MCY6482891.1"/>
    </source>
</evidence>
<comment type="subcellular location">
    <subcellularLocation>
        <location evidence="1">Cell inner membrane</location>
        <topology evidence="1">Multi-pass membrane protein</topology>
    </subcellularLocation>
    <subcellularLocation>
        <location evidence="8">Cell membrane</location>
        <topology evidence="8">Multi-pass membrane protein</topology>
    </subcellularLocation>
</comment>
<name>A0ABT4CV91_9CLOT</name>
<dbReference type="RefSeq" id="WP_268039799.1">
    <property type="nucleotide sequence ID" value="NZ_JAPQER010000001.1"/>
</dbReference>
<reference evidence="10" key="1">
    <citation type="submission" date="2022-12" db="EMBL/GenBank/DDBJ databases">
        <authorList>
            <person name="Wang J."/>
        </authorList>
    </citation>
    <scope>NUCLEOTIDE SEQUENCE</scope>
    <source>
        <strain evidence="10">HY-45-18</strain>
    </source>
</reference>
<evidence type="ECO:0000256" key="4">
    <source>
        <dbReference type="ARBA" id="ARBA00022519"/>
    </source>
</evidence>
<protein>
    <submittedName>
        <fullName evidence="10">Iron ABC transporter permease</fullName>
    </submittedName>
</protein>
<dbReference type="Pfam" id="PF00528">
    <property type="entry name" value="BPD_transp_1"/>
    <property type="match status" value="2"/>
</dbReference>
<evidence type="ECO:0000256" key="2">
    <source>
        <dbReference type="ARBA" id="ARBA00022448"/>
    </source>
</evidence>
<proteinExistence type="inferred from homology"/>
<keyword evidence="5 8" id="KW-0812">Transmembrane</keyword>
<dbReference type="InterPro" id="IPR000515">
    <property type="entry name" value="MetI-like"/>
</dbReference>
<feature type="domain" description="ABC transmembrane type-1" evidence="9">
    <location>
        <begin position="37"/>
        <end position="241"/>
    </location>
</feature>
<dbReference type="InterPro" id="IPR035906">
    <property type="entry name" value="MetI-like_sf"/>
</dbReference>
<dbReference type="PROSITE" id="PS50928">
    <property type="entry name" value="ABC_TM1"/>
    <property type="match status" value="2"/>
</dbReference>
<feature type="transmembrane region" description="Helical" evidence="8">
    <location>
        <begin position="308"/>
        <end position="333"/>
    </location>
</feature>
<dbReference type="SUPFAM" id="SSF161098">
    <property type="entry name" value="MetI-like"/>
    <property type="match status" value="2"/>
</dbReference>
<feature type="transmembrane region" description="Helical" evidence="8">
    <location>
        <begin position="496"/>
        <end position="519"/>
    </location>
</feature>
<evidence type="ECO:0000256" key="5">
    <source>
        <dbReference type="ARBA" id="ARBA00022692"/>
    </source>
</evidence>
<keyword evidence="4" id="KW-0997">Cell inner membrane</keyword>
<evidence type="ECO:0000256" key="8">
    <source>
        <dbReference type="RuleBase" id="RU363032"/>
    </source>
</evidence>
<evidence type="ECO:0000256" key="6">
    <source>
        <dbReference type="ARBA" id="ARBA00022989"/>
    </source>
</evidence>
<dbReference type="Proteomes" id="UP001078443">
    <property type="component" value="Unassembled WGS sequence"/>
</dbReference>
<feature type="transmembrane region" description="Helical" evidence="8">
    <location>
        <begin position="43"/>
        <end position="65"/>
    </location>
</feature>
<feature type="transmembrane region" description="Helical" evidence="8">
    <location>
        <begin position="268"/>
        <end position="288"/>
    </location>
</feature>
<evidence type="ECO:0000256" key="7">
    <source>
        <dbReference type="ARBA" id="ARBA00023136"/>
    </source>
</evidence>
<organism evidence="10 11">
    <name type="scientific">Clostridium aestuarii</name>
    <dbReference type="NCBI Taxonomy" id="338193"/>
    <lineage>
        <taxon>Bacteria</taxon>
        <taxon>Bacillati</taxon>
        <taxon>Bacillota</taxon>
        <taxon>Clostridia</taxon>
        <taxon>Eubacteriales</taxon>
        <taxon>Clostridiaceae</taxon>
        <taxon>Clostridium</taxon>
    </lineage>
</organism>
<feature type="transmembrane region" description="Helical" evidence="8">
    <location>
        <begin position="380"/>
        <end position="407"/>
    </location>
</feature>
<keyword evidence="6 8" id="KW-1133">Transmembrane helix</keyword>
<feature type="transmembrane region" description="Helical" evidence="8">
    <location>
        <begin position="125"/>
        <end position="146"/>
    </location>
</feature>
<evidence type="ECO:0000256" key="1">
    <source>
        <dbReference type="ARBA" id="ARBA00004429"/>
    </source>
</evidence>
<sequence>MIVMMIILPNIQMFVNVFKEPNENWYHIKQYLLKGYVINSLKIVIITGSLTVLIGTILSWIISVYDFPLRKFFKWALILPLAIPPYIAAYTYNGMLSYTGIIQITLRNLNIKVNPKFFDIMSIEGAIFIFTIFLFPYVYMITRAFLEKQSASLIENGRVLGRSSLEIFWYVVLPILRGSIVGGVSIVILEILNDYGVVNYFGVQTFSTAIFKTWFGMGDIDSASRLASILIIVILTLLVLEKFLRGRRKYSFTTTKIRPISRTKLKGIKAFIASLFCFIIFTLGFLIPTIQLFSWSLLTYKKILRVEFIQFMFSSLSVALITAVLIVIFALIIANYCRLNDNAVSKIYSRITVLGYSIPGAVIAIGVIVAFVALDRKLQWLYKVIGVNSSSLVLSTSIVMLIFAYIIRFLAVGYNSVEAGFEKIGTKFSEASRTLGFGITKTFFKVDLPMIKGTVLSGFFLVFIEVLKELPLTLILRPFNFNTLATKAYEYANDEMIHEAAVASIVIILISFLAIYFFYKIGDKEEK</sequence>
<feature type="transmembrane region" description="Helical" evidence="8">
    <location>
        <begin position="72"/>
        <end position="92"/>
    </location>
</feature>
<feature type="transmembrane region" description="Helical" evidence="8">
    <location>
        <begin position="222"/>
        <end position="240"/>
    </location>
</feature>
<dbReference type="PANTHER" id="PTHR43357">
    <property type="entry name" value="INNER MEMBRANE ABC TRANSPORTER PERMEASE PROTEIN YDCV"/>
    <property type="match status" value="1"/>
</dbReference>
<comment type="similarity">
    <text evidence="8">Belongs to the binding-protein-dependent transport system permease family.</text>
</comment>
<evidence type="ECO:0000256" key="3">
    <source>
        <dbReference type="ARBA" id="ARBA00022475"/>
    </source>
</evidence>
<keyword evidence="3" id="KW-1003">Cell membrane</keyword>
<dbReference type="PANTHER" id="PTHR43357:SF3">
    <property type="entry name" value="FE(3+)-TRANSPORT SYSTEM PERMEASE PROTEIN FBPB 2"/>
    <property type="match status" value="1"/>
</dbReference>
<keyword evidence="7 8" id="KW-0472">Membrane</keyword>
<keyword evidence="2 8" id="KW-0813">Transport</keyword>
<dbReference type="EMBL" id="JAPQER010000001">
    <property type="protein sequence ID" value="MCY6482891.1"/>
    <property type="molecule type" value="Genomic_DNA"/>
</dbReference>
<evidence type="ECO:0000259" key="9">
    <source>
        <dbReference type="PROSITE" id="PS50928"/>
    </source>
</evidence>